<organism evidence="2 3">
    <name type="scientific">Mycoplasma marinum</name>
    <dbReference type="NCBI Taxonomy" id="1937190"/>
    <lineage>
        <taxon>Bacteria</taxon>
        <taxon>Bacillati</taxon>
        <taxon>Mycoplasmatota</taxon>
        <taxon>Mollicutes</taxon>
        <taxon>Mycoplasmataceae</taxon>
        <taxon>Mycoplasma</taxon>
    </lineage>
</organism>
<evidence type="ECO:0000313" key="3">
    <source>
        <dbReference type="Proteomes" id="UP000294192"/>
    </source>
</evidence>
<evidence type="ECO:0000256" key="1">
    <source>
        <dbReference type="SAM" id="Phobius"/>
    </source>
</evidence>
<proteinExistence type="predicted"/>
<keyword evidence="3" id="KW-1185">Reference proteome</keyword>
<keyword evidence="1" id="KW-0812">Transmembrane</keyword>
<feature type="transmembrane region" description="Helical" evidence="1">
    <location>
        <begin position="231"/>
        <end position="253"/>
    </location>
</feature>
<dbReference type="RefSeq" id="WP_131598447.1">
    <property type="nucleotide sequence ID" value="NZ_CBDBYK010000001.1"/>
</dbReference>
<comment type="caution">
    <text evidence="2">The sequence shown here is derived from an EMBL/GenBank/DDBJ whole genome shotgun (WGS) entry which is preliminary data.</text>
</comment>
<protein>
    <submittedName>
        <fullName evidence="2">Uncharacterized protein</fullName>
    </submittedName>
</protein>
<keyword evidence="1" id="KW-0472">Membrane</keyword>
<sequence length="259" mass="29520">MKIQIIITSINSNYFDVDNNIKVIKSPEYNILNKIIDAKDMININNFKQNSTGNFTFVENQDMKLLRKYIKFNFSVNGSDFSPVLLQNILPGSKISIKLSSLFNKAIIVKDSDMASVKVFNSEQIIKDSVIESIVERKFELLGFNSNATLSIPEDEWNYINKNHIKVFITVNGRLANTEIINDMKTSLNISNGDKIQITFKPDSHFFFEDGSKQLLKNITVKDLESKDISIVYYAIISFIAVFVVALLSWILAKKIRGK</sequence>
<accession>A0A4V2NI68</accession>
<gene>
    <name evidence="2" type="ORF">C4B24_00920</name>
</gene>
<reference evidence="2 3" key="1">
    <citation type="submission" date="2018-02" db="EMBL/GenBank/DDBJ databases">
        <title>Mycoplasma marinum and Mycoplasma todarodis sp. nov., moderately halophilic and psychrotolerant mycoplasmas isolated from cephalopods.</title>
        <authorList>
            <person name="Viver T."/>
        </authorList>
    </citation>
    <scope>NUCLEOTIDE SEQUENCE [LARGE SCALE GENOMIC DNA]</scope>
    <source>
        <strain evidence="2 3">PE</strain>
    </source>
</reference>
<keyword evidence="1" id="KW-1133">Transmembrane helix</keyword>
<dbReference type="AlphaFoldDB" id="A0A4V2NI68"/>
<dbReference type="Proteomes" id="UP000294192">
    <property type="component" value="Unassembled WGS sequence"/>
</dbReference>
<name>A0A4V2NI68_9MOLU</name>
<evidence type="ECO:0000313" key="2">
    <source>
        <dbReference type="EMBL" id="TCG11701.1"/>
    </source>
</evidence>
<dbReference type="EMBL" id="PSZO01000003">
    <property type="protein sequence ID" value="TCG11701.1"/>
    <property type="molecule type" value="Genomic_DNA"/>
</dbReference>